<dbReference type="SUPFAM" id="SSF53098">
    <property type="entry name" value="Ribonuclease H-like"/>
    <property type="match status" value="1"/>
</dbReference>
<evidence type="ECO:0000313" key="2">
    <source>
        <dbReference type="EMBL" id="ABP69842.1"/>
    </source>
</evidence>
<dbReference type="KEGG" id="rsq:Rsph17025_0940"/>
<protein>
    <recommendedName>
        <fullName evidence="1">Transposase IS4-like domain-containing protein</fullName>
    </recommendedName>
</protein>
<accession>A4WR28</accession>
<dbReference type="Pfam" id="PF01609">
    <property type="entry name" value="DDE_Tnp_1"/>
    <property type="match status" value="1"/>
</dbReference>
<dbReference type="eggNOG" id="COG0309">
    <property type="taxonomic scope" value="Bacteria"/>
</dbReference>
<dbReference type="EMBL" id="CP000661">
    <property type="protein sequence ID" value="ABP69842.1"/>
    <property type="molecule type" value="Genomic_DNA"/>
</dbReference>
<dbReference type="GO" id="GO:0003677">
    <property type="term" value="F:DNA binding"/>
    <property type="evidence" value="ECO:0007669"/>
    <property type="project" value="InterPro"/>
</dbReference>
<feature type="domain" description="Transposase IS4-like" evidence="1">
    <location>
        <begin position="167"/>
        <end position="233"/>
    </location>
</feature>
<reference evidence="2" key="1">
    <citation type="submission" date="2007-04" db="EMBL/GenBank/DDBJ databases">
        <title>Complete sequence of chromosome of Rhodobacter sphaeroides ATCC 17025.</title>
        <authorList>
            <consortium name="US DOE Joint Genome Institute"/>
            <person name="Copeland A."/>
            <person name="Lucas S."/>
            <person name="Lapidus A."/>
            <person name="Barry K."/>
            <person name="Detter J.C."/>
            <person name="Glavina del Rio T."/>
            <person name="Hammon N."/>
            <person name="Israni S."/>
            <person name="Dalin E."/>
            <person name="Tice H."/>
            <person name="Pitluck S."/>
            <person name="Chertkov O."/>
            <person name="Brettin T."/>
            <person name="Bruce D."/>
            <person name="Han C."/>
            <person name="Schmutz J."/>
            <person name="Larimer F."/>
            <person name="Land M."/>
            <person name="Hauser L."/>
            <person name="Kyrpides N."/>
            <person name="Kim E."/>
            <person name="Richardson P."/>
            <person name="Mackenzie C."/>
            <person name="Choudhary M."/>
            <person name="Donohue T.J."/>
            <person name="Kaplan S."/>
        </authorList>
    </citation>
    <scope>NUCLEOTIDE SEQUENCE [LARGE SCALE GENOMIC DNA]</scope>
    <source>
        <strain evidence="2">ATCC 17025</strain>
    </source>
</reference>
<dbReference type="HOGENOM" id="CLU_1093618_0_0_5"/>
<proteinExistence type="predicted"/>
<name>A4WR28_CERS5</name>
<dbReference type="GO" id="GO:0004803">
    <property type="term" value="F:transposase activity"/>
    <property type="evidence" value="ECO:0007669"/>
    <property type="project" value="InterPro"/>
</dbReference>
<dbReference type="InterPro" id="IPR002559">
    <property type="entry name" value="Transposase_11"/>
</dbReference>
<organism evidence="2">
    <name type="scientific">Cereibacter sphaeroides (strain ATCC 17025 / ATH 2.4.3)</name>
    <name type="common">Rhodobacter sphaeroides</name>
    <dbReference type="NCBI Taxonomy" id="349102"/>
    <lineage>
        <taxon>Bacteria</taxon>
        <taxon>Pseudomonadati</taxon>
        <taxon>Pseudomonadota</taxon>
        <taxon>Alphaproteobacteria</taxon>
        <taxon>Rhodobacterales</taxon>
        <taxon>Paracoccaceae</taxon>
        <taxon>Cereibacter</taxon>
    </lineage>
</organism>
<gene>
    <name evidence="2" type="ordered locus">Rsph17025_0940</name>
</gene>
<dbReference type="GO" id="GO:0006313">
    <property type="term" value="P:DNA transposition"/>
    <property type="evidence" value="ECO:0007669"/>
    <property type="project" value="InterPro"/>
</dbReference>
<sequence length="254" mass="27244">MPEYLNCGRLQAEALIRHRVIPRIGENPSTGQFGLNSIAVEDVDAFLDRFRSAGGNTVPPRTEFANVVETSRILRCPAIDIIKLVLAGRLSRVALPPYELKLKSVLVDPEEVRTRLRDGGTDGRLSVIQAAERLGLEAWAVRNLTVATDQEGRVLLPAIEGTDAVGDAKGRPIGFFMSAGQVSDYSGAAALLGSLPKADWLLADRGYDADWLREALKDKGMKVCIPCRKSRKKGADTTSGGTSAAIASRSCAVG</sequence>
<evidence type="ECO:0000259" key="1">
    <source>
        <dbReference type="Pfam" id="PF01609"/>
    </source>
</evidence>
<dbReference type="STRING" id="349102.Rsph17025_0940"/>
<dbReference type="InterPro" id="IPR012337">
    <property type="entry name" value="RNaseH-like_sf"/>
</dbReference>
<dbReference type="AlphaFoldDB" id="A4WR28"/>